<dbReference type="SUPFAM" id="SSF47954">
    <property type="entry name" value="Cyclin-like"/>
    <property type="match status" value="2"/>
</dbReference>
<organism evidence="3">
    <name type="scientific">Aplanochytrium stocchinoi</name>
    <dbReference type="NCBI Taxonomy" id="215587"/>
    <lineage>
        <taxon>Eukaryota</taxon>
        <taxon>Sar</taxon>
        <taxon>Stramenopiles</taxon>
        <taxon>Bigyra</taxon>
        <taxon>Labyrinthulomycetes</taxon>
        <taxon>Thraustochytrida</taxon>
        <taxon>Thraustochytriidae</taxon>
        <taxon>Aplanochytrium</taxon>
    </lineage>
</organism>
<dbReference type="CDD" id="cd20514">
    <property type="entry name" value="CYCLIN_CCNC_rpt2"/>
    <property type="match status" value="1"/>
</dbReference>
<feature type="domain" description="Cyclin-like" evidence="2">
    <location>
        <begin position="46"/>
        <end position="145"/>
    </location>
</feature>
<dbReference type="GO" id="GO:0006357">
    <property type="term" value="P:regulation of transcription by RNA polymerase II"/>
    <property type="evidence" value="ECO:0007669"/>
    <property type="project" value="InterPro"/>
</dbReference>
<dbReference type="PIRSF" id="PIRSF028758">
    <property type="entry name" value="Cyclin, C/H/G types"/>
    <property type="match status" value="1"/>
</dbReference>
<sequence length="274" mass="31938">MAANFWHSTHCRRWLFTEEKLSKWKADCAGSFSKEEAEAMISYLVVIIQSVGKRLDWRQPVIATAIVFFRRFFVRSSLAKFDPRLVVPTCLYIAGKVEEMGQIKVEKVLNQFEKVTLNNGRKVAPLYFPKYTPSQVHDYEFYILNELSCDLVVFHPYRSLVSFIEDAQLDNSLLQTSWNVVNDAYRTDVPLLFPPYIVSLGAIYIACVYQEIDVRKWYEKMNVNLDEIKQVVKYIMDLYADHSAPDAQKKKVEKIKLLEPKLVTYDKKPEPSVK</sequence>
<keyword evidence="1" id="KW-0195">Cyclin</keyword>
<dbReference type="Gene3D" id="1.10.472.10">
    <property type="entry name" value="Cyclin-like"/>
    <property type="match status" value="2"/>
</dbReference>
<dbReference type="InterPro" id="IPR013763">
    <property type="entry name" value="Cyclin-like_dom"/>
</dbReference>
<dbReference type="AlphaFoldDB" id="A0A7S3PF62"/>
<feature type="domain" description="Cyclin-like" evidence="2">
    <location>
        <begin position="158"/>
        <end position="237"/>
    </location>
</feature>
<dbReference type="InterPro" id="IPR006671">
    <property type="entry name" value="Cyclin_N"/>
</dbReference>
<gene>
    <name evidence="3" type="ORF">ASTO00021_LOCUS2948</name>
</gene>
<evidence type="ECO:0000259" key="2">
    <source>
        <dbReference type="SMART" id="SM00385"/>
    </source>
</evidence>
<dbReference type="GO" id="GO:0016538">
    <property type="term" value="F:cyclin-dependent protein serine/threonine kinase regulator activity"/>
    <property type="evidence" value="ECO:0007669"/>
    <property type="project" value="InterPro"/>
</dbReference>
<dbReference type="SMART" id="SM00385">
    <property type="entry name" value="CYCLIN"/>
    <property type="match status" value="2"/>
</dbReference>
<dbReference type="InterPro" id="IPR043198">
    <property type="entry name" value="Cyclin/Ssn8"/>
</dbReference>
<dbReference type="InterPro" id="IPR036915">
    <property type="entry name" value="Cyclin-like_sf"/>
</dbReference>
<name>A0A7S3PF62_9STRA</name>
<dbReference type="EMBL" id="HBIN01004212">
    <property type="protein sequence ID" value="CAE0432629.1"/>
    <property type="molecule type" value="Transcribed_RNA"/>
</dbReference>
<evidence type="ECO:0000256" key="1">
    <source>
        <dbReference type="RuleBase" id="RU000383"/>
    </source>
</evidence>
<evidence type="ECO:0000313" key="3">
    <source>
        <dbReference type="EMBL" id="CAE0432629.1"/>
    </source>
</evidence>
<reference evidence="3" key="1">
    <citation type="submission" date="2021-01" db="EMBL/GenBank/DDBJ databases">
        <authorList>
            <person name="Corre E."/>
            <person name="Pelletier E."/>
            <person name="Niang G."/>
            <person name="Scheremetjew M."/>
            <person name="Finn R."/>
            <person name="Kale V."/>
            <person name="Holt S."/>
            <person name="Cochrane G."/>
            <person name="Meng A."/>
            <person name="Brown T."/>
            <person name="Cohen L."/>
        </authorList>
    </citation>
    <scope>NUCLEOTIDE SEQUENCE</scope>
    <source>
        <strain evidence="3">GSBS06</strain>
    </source>
</reference>
<protein>
    <recommendedName>
        <fullName evidence="2">Cyclin-like domain-containing protein</fullName>
    </recommendedName>
</protein>
<dbReference type="Pfam" id="PF00134">
    <property type="entry name" value="Cyclin_N"/>
    <property type="match status" value="1"/>
</dbReference>
<dbReference type="PANTHER" id="PTHR10026">
    <property type="entry name" value="CYCLIN"/>
    <property type="match status" value="1"/>
</dbReference>
<proteinExistence type="inferred from homology"/>
<comment type="similarity">
    <text evidence="1">Belongs to the cyclin family.</text>
</comment>
<accession>A0A7S3PF62</accession>